<organism evidence="1 2">
    <name type="scientific">Phanerochaete sordida</name>
    <dbReference type="NCBI Taxonomy" id="48140"/>
    <lineage>
        <taxon>Eukaryota</taxon>
        <taxon>Fungi</taxon>
        <taxon>Dikarya</taxon>
        <taxon>Basidiomycota</taxon>
        <taxon>Agaricomycotina</taxon>
        <taxon>Agaricomycetes</taxon>
        <taxon>Polyporales</taxon>
        <taxon>Phanerochaetaceae</taxon>
        <taxon>Phanerochaete</taxon>
    </lineage>
</organism>
<dbReference type="Proteomes" id="UP000703269">
    <property type="component" value="Unassembled WGS sequence"/>
</dbReference>
<accession>A0A9P3GQK7</accession>
<dbReference type="AlphaFoldDB" id="A0A9P3GQK7"/>
<dbReference type="EMBL" id="BPQB01000099">
    <property type="protein sequence ID" value="GJE99046.1"/>
    <property type="molecule type" value="Genomic_DNA"/>
</dbReference>
<protein>
    <submittedName>
        <fullName evidence="1">Uncharacterized protein</fullName>
    </submittedName>
</protein>
<comment type="caution">
    <text evidence="1">The sequence shown here is derived from an EMBL/GenBank/DDBJ whole genome shotgun (WGS) entry which is preliminary data.</text>
</comment>
<gene>
    <name evidence="1" type="ORF">PsYK624_152860</name>
</gene>
<name>A0A9P3GQK7_9APHY</name>
<evidence type="ECO:0000313" key="2">
    <source>
        <dbReference type="Proteomes" id="UP000703269"/>
    </source>
</evidence>
<sequence>MHQTLIEVRLRLLELVDPDDAPAGEREHVPPVDVAVRDVRRVDAAQRAQRRVRARGRGRRRVQLMRAGEVLTMGAASWRLALGALRLLSELPLGGLSSPYLIFDVRSFHAGNRRKSNLHLSKPDRLKLKVIASVPAHLLIRIIQGYLWHRRQPGFS</sequence>
<proteinExistence type="predicted"/>
<reference evidence="1 2" key="1">
    <citation type="submission" date="2021-08" db="EMBL/GenBank/DDBJ databases">
        <title>Draft Genome Sequence of Phanerochaete sordida strain YK-624.</title>
        <authorList>
            <person name="Mori T."/>
            <person name="Dohra H."/>
            <person name="Suzuki T."/>
            <person name="Kawagishi H."/>
            <person name="Hirai H."/>
        </authorList>
    </citation>
    <scope>NUCLEOTIDE SEQUENCE [LARGE SCALE GENOMIC DNA]</scope>
    <source>
        <strain evidence="1 2">YK-624</strain>
    </source>
</reference>
<keyword evidence="2" id="KW-1185">Reference proteome</keyword>
<evidence type="ECO:0000313" key="1">
    <source>
        <dbReference type="EMBL" id="GJE99046.1"/>
    </source>
</evidence>